<dbReference type="AlphaFoldDB" id="A0A1R4KEV2"/>
<proteinExistence type="inferred from homology"/>
<evidence type="ECO:0000256" key="2">
    <source>
        <dbReference type="ARBA" id="ARBA00005801"/>
    </source>
</evidence>
<gene>
    <name evidence="10" type="ORF">FM115_09550</name>
</gene>
<evidence type="ECO:0000256" key="3">
    <source>
        <dbReference type="ARBA" id="ARBA00022475"/>
    </source>
</evidence>
<dbReference type="PANTHER" id="PTHR30487:SF0">
    <property type="entry name" value="PREPILIN LEADER PEPTIDASE_N-METHYLTRANSFERASE-RELATED"/>
    <property type="match status" value="1"/>
</dbReference>
<dbReference type="GeneID" id="96910580"/>
<feature type="transmembrane region" description="Helical" evidence="7">
    <location>
        <begin position="149"/>
        <end position="167"/>
    </location>
</feature>
<keyword evidence="3" id="KW-1003">Cell membrane</keyword>
<comment type="subcellular location">
    <subcellularLocation>
        <location evidence="1">Cell membrane</location>
        <topology evidence="1">Multi-pass membrane protein</topology>
    </subcellularLocation>
</comment>
<evidence type="ECO:0000313" key="10">
    <source>
        <dbReference type="EMBL" id="SJN42523.1"/>
    </source>
</evidence>
<dbReference type="Pfam" id="PF01478">
    <property type="entry name" value="Peptidase_A24"/>
    <property type="match status" value="1"/>
</dbReference>
<dbReference type="EMBL" id="FUKW01000132">
    <property type="protein sequence ID" value="SJN42523.1"/>
    <property type="molecule type" value="Genomic_DNA"/>
</dbReference>
<feature type="domain" description="Prepilin type IV endopeptidase peptidase" evidence="8">
    <location>
        <begin position="104"/>
        <end position="206"/>
    </location>
</feature>
<evidence type="ECO:0000256" key="4">
    <source>
        <dbReference type="ARBA" id="ARBA00022692"/>
    </source>
</evidence>
<evidence type="ECO:0000259" key="9">
    <source>
        <dbReference type="Pfam" id="PF06750"/>
    </source>
</evidence>
<reference evidence="10 11" key="1">
    <citation type="submission" date="2017-02" db="EMBL/GenBank/DDBJ databases">
        <authorList>
            <person name="Peterson S.W."/>
        </authorList>
    </citation>
    <scope>NUCLEOTIDE SEQUENCE [LARGE SCALE GENOMIC DNA]</scope>
    <source>
        <strain evidence="10 11">42ea</strain>
    </source>
</reference>
<sequence>MEWFIGIVFFIYGLIFGSFYNVVGLRVPINNFLSQRNSYCYTCKRKLTWIELIPVLSYVIQKGKCKGCGSSISIVYPVVELATGLLFTATYLFFGLSFQTIFGLLLVSMIVIVTVSDITYQKIPNKILLFFLPLFLIIKAFFLDTNWTSSIVGAALAFLLIGLIIYITKGGMGIGDLKFFSLFGLLFGWQLFLLLFLLSTLYGAVINGILLALGKVTRKTKVPFGPYIGASAVTVLYFGKFILHWYLSSF</sequence>
<dbReference type="InterPro" id="IPR000045">
    <property type="entry name" value="Prepilin_IV_endopep_pep"/>
</dbReference>
<feature type="transmembrane region" description="Helical" evidence="7">
    <location>
        <begin position="224"/>
        <end position="247"/>
    </location>
</feature>
<feature type="domain" description="Prepilin peptidase A24 N-terminal" evidence="9">
    <location>
        <begin position="11"/>
        <end position="93"/>
    </location>
</feature>
<protein>
    <submittedName>
        <fullName evidence="10">Leader peptidase (Prepilin peptidase) / N-methyltransferase</fullName>
        <ecNumber evidence="10">2.1.1.-</ecNumber>
        <ecNumber evidence="10">3.4.23.43</ecNumber>
    </submittedName>
</protein>
<feature type="transmembrane region" description="Helical" evidence="7">
    <location>
        <begin position="6"/>
        <end position="27"/>
    </location>
</feature>
<evidence type="ECO:0000313" key="11">
    <source>
        <dbReference type="Proteomes" id="UP000195611"/>
    </source>
</evidence>
<keyword evidence="5 7" id="KW-1133">Transmembrane helix</keyword>
<comment type="similarity">
    <text evidence="2">Belongs to the peptidase A24 family.</text>
</comment>
<dbReference type="EC" id="3.4.23.43" evidence="10"/>
<feature type="transmembrane region" description="Helical" evidence="7">
    <location>
        <begin position="179"/>
        <end position="204"/>
    </location>
</feature>
<organism evidence="10 11">
    <name type="scientific">Marinilactibacillus psychrotolerans 42ea</name>
    <dbReference type="NCBI Taxonomy" id="1255609"/>
    <lineage>
        <taxon>Bacteria</taxon>
        <taxon>Bacillati</taxon>
        <taxon>Bacillota</taxon>
        <taxon>Bacilli</taxon>
        <taxon>Lactobacillales</taxon>
        <taxon>Carnobacteriaceae</taxon>
        <taxon>Marinilactibacillus</taxon>
    </lineage>
</organism>
<dbReference type="GO" id="GO:0032259">
    <property type="term" value="P:methylation"/>
    <property type="evidence" value="ECO:0007669"/>
    <property type="project" value="UniProtKB-KW"/>
</dbReference>
<evidence type="ECO:0000256" key="1">
    <source>
        <dbReference type="ARBA" id="ARBA00004651"/>
    </source>
</evidence>
<evidence type="ECO:0000259" key="8">
    <source>
        <dbReference type="Pfam" id="PF01478"/>
    </source>
</evidence>
<dbReference type="GO" id="GO:0004190">
    <property type="term" value="F:aspartic-type endopeptidase activity"/>
    <property type="evidence" value="ECO:0007669"/>
    <property type="project" value="UniProtKB-EC"/>
</dbReference>
<dbReference type="InterPro" id="IPR010627">
    <property type="entry name" value="Prepilin_pept_A24_N"/>
</dbReference>
<keyword evidence="4 7" id="KW-0812">Transmembrane</keyword>
<keyword evidence="10" id="KW-0808">Transferase</keyword>
<dbReference type="GO" id="GO:0006465">
    <property type="term" value="P:signal peptide processing"/>
    <property type="evidence" value="ECO:0007669"/>
    <property type="project" value="TreeGrafter"/>
</dbReference>
<keyword evidence="6 7" id="KW-0472">Membrane</keyword>
<keyword evidence="10" id="KW-0489">Methyltransferase</keyword>
<feature type="transmembrane region" description="Helical" evidence="7">
    <location>
        <begin position="100"/>
        <end position="120"/>
    </location>
</feature>
<dbReference type="Proteomes" id="UP000195611">
    <property type="component" value="Unassembled WGS sequence"/>
</dbReference>
<evidence type="ECO:0000256" key="7">
    <source>
        <dbReference type="SAM" id="Phobius"/>
    </source>
</evidence>
<accession>A0A1R4KEV2</accession>
<dbReference type="Pfam" id="PF06750">
    <property type="entry name" value="A24_N_bact"/>
    <property type="match status" value="1"/>
</dbReference>
<evidence type="ECO:0000256" key="5">
    <source>
        <dbReference type="ARBA" id="ARBA00022989"/>
    </source>
</evidence>
<name>A0A1R4KEV2_9LACT</name>
<dbReference type="Gene3D" id="1.20.120.1220">
    <property type="match status" value="1"/>
</dbReference>
<dbReference type="InterPro" id="IPR050882">
    <property type="entry name" value="Prepilin_peptidase/N-MTase"/>
</dbReference>
<keyword evidence="10" id="KW-0378">Hydrolase</keyword>
<dbReference type="GO" id="GO:0005886">
    <property type="term" value="C:plasma membrane"/>
    <property type="evidence" value="ECO:0007669"/>
    <property type="project" value="UniProtKB-SubCell"/>
</dbReference>
<dbReference type="EC" id="2.1.1.-" evidence="10"/>
<feature type="transmembrane region" description="Helical" evidence="7">
    <location>
        <begin position="127"/>
        <end position="143"/>
    </location>
</feature>
<evidence type="ECO:0000256" key="6">
    <source>
        <dbReference type="ARBA" id="ARBA00023136"/>
    </source>
</evidence>
<dbReference type="PANTHER" id="PTHR30487">
    <property type="entry name" value="TYPE 4 PREPILIN-LIKE PROTEINS LEADER PEPTIDE-PROCESSING ENZYME"/>
    <property type="match status" value="1"/>
</dbReference>
<dbReference type="GO" id="GO:0008168">
    <property type="term" value="F:methyltransferase activity"/>
    <property type="evidence" value="ECO:0007669"/>
    <property type="project" value="UniProtKB-KW"/>
</dbReference>
<dbReference type="RefSeq" id="WP_087059643.1">
    <property type="nucleotide sequence ID" value="NZ_FUKW01000132.1"/>
</dbReference>